<dbReference type="InterPro" id="IPR050237">
    <property type="entry name" value="ATP-dep_AMP-bd_enzyme"/>
</dbReference>
<evidence type="ECO:0000256" key="1">
    <source>
        <dbReference type="ARBA" id="ARBA00006432"/>
    </source>
</evidence>
<evidence type="ECO:0000259" key="4">
    <source>
        <dbReference type="Pfam" id="PF13193"/>
    </source>
</evidence>
<dbReference type="InterPro" id="IPR045851">
    <property type="entry name" value="AMP-bd_C_sf"/>
</dbReference>
<dbReference type="InterPro" id="IPR042099">
    <property type="entry name" value="ANL_N_sf"/>
</dbReference>
<accession>A0A177YLG8</accession>
<dbReference type="GO" id="GO:0016878">
    <property type="term" value="F:acid-thiol ligase activity"/>
    <property type="evidence" value="ECO:0007669"/>
    <property type="project" value="UniProtKB-ARBA"/>
</dbReference>
<feature type="domain" description="AMP-dependent synthetase/ligase" evidence="3">
    <location>
        <begin position="10"/>
        <end position="391"/>
    </location>
</feature>
<evidence type="ECO:0000313" key="5">
    <source>
        <dbReference type="EMBL" id="OAK56100.1"/>
    </source>
</evidence>
<dbReference type="InterPro" id="IPR020845">
    <property type="entry name" value="AMP-binding_CS"/>
</dbReference>
<dbReference type="InterPro" id="IPR025110">
    <property type="entry name" value="AMP-bd_C"/>
</dbReference>
<dbReference type="RefSeq" id="WP_068422887.1">
    <property type="nucleotide sequence ID" value="NZ_LVHI01000006.1"/>
</dbReference>
<keyword evidence="2" id="KW-0436">Ligase</keyword>
<dbReference type="PANTHER" id="PTHR43767:SF1">
    <property type="entry name" value="NONRIBOSOMAL PEPTIDE SYNTHASE PES1 (EUROFUNG)-RELATED"/>
    <property type="match status" value="1"/>
</dbReference>
<dbReference type="FunFam" id="3.30.300.30:FF:000008">
    <property type="entry name" value="2,3-dihydroxybenzoate-AMP ligase"/>
    <property type="match status" value="1"/>
</dbReference>
<evidence type="ECO:0000256" key="2">
    <source>
        <dbReference type="ARBA" id="ARBA00022598"/>
    </source>
</evidence>
<dbReference type="EMBL" id="LVHI01000006">
    <property type="protein sequence ID" value="OAK56100.1"/>
    <property type="molecule type" value="Genomic_DNA"/>
</dbReference>
<proteinExistence type="inferred from homology"/>
<organism evidence="5 6">
    <name type="scientific">Rhodococcoides kyotonense</name>
    <dbReference type="NCBI Taxonomy" id="398843"/>
    <lineage>
        <taxon>Bacteria</taxon>
        <taxon>Bacillati</taxon>
        <taxon>Actinomycetota</taxon>
        <taxon>Actinomycetes</taxon>
        <taxon>Mycobacteriales</taxon>
        <taxon>Nocardiaceae</taxon>
        <taxon>Rhodococcoides</taxon>
    </lineage>
</organism>
<reference evidence="5 6" key="1">
    <citation type="submission" date="2016-03" db="EMBL/GenBank/DDBJ databases">
        <title>Genome sequence of Rhodococcus kyotonensis KB10.</title>
        <authorList>
            <person name="Jeong H."/>
            <person name="Hong C.E."/>
            <person name="Jo S.H."/>
            <person name="Park J.M."/>
        </authorList>
    </citation>
    <scope>NUCLEOTIDE SEQUENCE [LARGE SCALE GENOMIC DNA]</scope>
    <source>
        <strain evidence="5 6">KB10</strain>
    </source>
</reference>
<comment type="similarity">
    <text evidence="1">Belongs to the ATP-dependent AMP-binding enzyme family.</text>
</comment>
<dbReference type="Gene3D" id="3.30.300.30">
    <property type="match status" value="1"/>
</dbReference>
<name>A0A177YLG8_9NOCA</name>
<feature type="domain" description="AMP-binding enzyme C-terminal" evidence="4">
    <location>
        <begin position="441"/>
        <end position="516"/>
    </location>
</feature>
<evidence type="ECO:0000259" key="3">
    <source>
        <dbReference type="Pfam" id="PF00501"/>
    </source>
</evidence>
<dbReference type="PROSITE" id="PS00455">
    <property type="entry name" value="AMP_BINDING"/>
    <property type="match status" value="1"/>
</dbReference>
<dbReference type="Proteomes" id="UP000077519">
    <property type="component" value="Unassembled WGS sequence"/>
</dbReference>
<dbReference type="SUPFAM" id="SSF56801">
    <property type="entry name" value="Acetyl-CoA synthetase-like"/>
    <property type="match status" value="1"/>
</dbReference>
<dbReference type="InterPro" id="IPR000873">
    <property type="entry name" value="AMP-dep_synth/lig_dom"/>
</dbReference>
<dbReference type="PANTHER" id="PTHR43767">
    <property type="entry name" value="LONG-CHAIN-FATTY-ACID--COA LIGASE"/>
    <property type="match status" value="1"/>
</dbReference>
<gene>
    <name evidence="5" type="ORF">A3K89_18075</name>
</gene>
<dbReference type="Pfam" id="PF13193">
    <property type="entry name" value="AMP-binding_C"/>
    <property type="match status" value="1"/>
</dbReference>
<dbReference type="AlphaFoldDB" id="A0A177YLG8"/>
<keyword evidence="6" id="KW-1185">Reference proteome</keyword>
<dbReference type="Gene3D" id="3.40.50.12780">
    <property type="entry name" value="N-terminal domain of ligase-like"/>
    <property type="match status" value="1"/>
</dbReference>
<dbReference type="Pfam" id="PF00501">
    <property type="entry name" value="AMP-binding"/>
    <property type="match status" value="1"/>
</dbReference>
<protein>
    <submittedName>
        <fullName evidence="5">Acyl-CoA synthetase</fullName>
    </submittedName>
</protein>
<evidence type="ECO:0000313" key="6">
    <source>
        <dbReference type="Proteomes" id="UP000077519"/>
    </source>
</evidence>
<comment type="caution">
    <text evidence="5">The sequence shown here is derived from an EMBL/GenBank/DDBJ whole genome shotgun (WGS) entry which is preliminary data.</text>
</comment>
<sequence>MATLVDVWKARVAANPEHPAIAYFDGILSAREVDEMSDAFAVALVEKGVGHGDRVGIHLQNIPQYAIAFLALWKLGAAALVLNPMYRRAELRHLVDDAGAVGIICADTAVAENAETMKDSTVRWIVGTSDFDFQTRNDPRVFGDRTRERHDGVDDLVELVERFRGATPEAAEVSPTDTAILAYTSGTTGPPKGALNSHANILAVATTFAELARVDDGDVVLAVAPLFHITGAVINATIALMKDCTLVFANRFAADVTLDAFAEHEVTYTIGSITVFNALYNSPAATAAHFASIKTLYSGGAPIPPAAVEKFENKFGHYIHNAYGMTETSSGVIAVPPDRRAPVDPASGALSIGMALPQVEIRVVDFDGTPLPDGTQGELEIAGPQVVSGYWQKPEATAKTFPDGRLRTGDVAIRDADGWIYLVDRLKDQINVSGYKVWPREVEDALVAHPAVGEAGVVGQPDDYQGESVVAFVSLVRDAEVTEQELRAFVGDRLAAYKRPKHIHIVDELPKTQTGKIRRTELRNTEAKVTR</sequence>